<evidence type="ECO:0008006" key="4">
    <source>
        <dbReference type="Google" id="ProtNLM"/>
    </source>
</evidence>
<evidence type="ECO:0000313" key="3">
    <source>
        <dbReference type="Proteomes" id="UP000815677"/>
    </source>
</evidence>
<protein>
    <recommendedName>
        <fullName evidence="4">Tail assembly chaperone</fullName>
    </recommendedName>
</protein>
<feature type="compositionally biased region" description="Basic residues" evidence="1">
    <location>
        <begin position="174"/>
        <end position="191"/>
    </location>
</feature>
<keyword evidence="3" id="KW-1185">Reference proteome</keyword>
<evidence type="ECO:0000313" key="2">
    <source>
        <dbReference type="EMBL" id="GAT49004.1"/>
    </source>
</evidence>
<feature type="region of interest" description="Disordered" evidence="1">
    <location>
        <begin position="174"/>
        <end position="216"/>
    </location>
</feature>
<feature type="compositionally biased region" description="Low complexity" evidence="1">
    <location>
        <begin position="24"/>
        <end position="33"/>
    </location>
</feature>
<name>A0ABQ0LD24_MYCCL</name>
<dbReference type="Proteomes" id="UP000815677">
    <property type="component" value="Unassembled WGS sequence"/>
</dbReference>
<organism evidence="2 3">
    <name type="scientific">Mycena chlorophos</name>
    <name type="common">Agaric fungus</name>
    <name type="synonym">Agaricus chlorophos</name>
    <dbReference type="NCBI Taxonomy" id="658473"/>
    <lineage>
        <taxon>Eukaryota</taxon>
        <taxon>Fungi</taxon>
        <taxon>Dikarya</taxon>
        <taxon>Basidiomycota</taxon>
        <taxon>Agaricomycotina</taxon>
        <taxon>Agaricomycetes</taxon>
        <taxon>Agaricomycetidae</taxon>
        <taxon>Agaricales</taxon>
        <taxon>Marasmiineae</taxon>
        <taxon>Mycenaceae</taxon>
        <taxon>Mycena</taxon>
    </lineage>
</organism>
<reference evidence="2" key="1">
    <citation type="submission" date="2014-09" db="EMBL/GenBank/DDBJ databases">
        <title>Genome sequence of the luminous mushroom Mycena chlorophos for searching fungal bioluminescence genes.</title>
        <authorList>
            <person name="Tanaka Y."/>
            <person name="Kasuga D."/>
            <person name="Oba Y."/>
            <person name="Hase S."/>
            <person name="Sato K."/>
            <person name="Oba Y."/>
            <person name="Sakakibara Y."/>
        </authorList>
    </citation>
    <scope>NUCLEOTIDE SEQUENCE</scope>
</reference>
<feature type="region of interest" description="Disordered" evidence="1">
    <location>
        <begin position="1"/>
        <end position="33"/>
    </location>
</feature>
<gene>
    <name evidence="2" type="ORF">MCHLO_06367</name>
</gene>
<feature type="compositionally biased region" description="Polar residues" evidence="1">
    <location>
        <begin position="1"/>
        <end position="11"/>
    </location>
</feature>
<accession>A0ABQ0LD24</accession>
<proteinExistence type="predicted"/>
<dbReference type="EMBL" id="DF845188">
    <property type="protein sequence ID" value="GAT49004.1"/>
    <property type="molecule type" value="Genomic_DNA"/>
</dbReference>
<feature type="compositionally biased region" description="Basic residues" evidence="1">
    <location>
        <begin position="13"/>
        <end position="23"/>
    </location>
</feature>
<evidence type="ECO:0000256" key="1">
    <source>
        <dbReference type="SAM" id="MobiDB-lite"/>
    </source>
</evidence>
<sequence>MATTTNSSQPVQARKKTTARRTSAKQTNEAAAAQAAELAELQAKLAAAMKTIADHEARDNGTDAPAQATKDAITTLYRPSGEAGSLKKGFNLQDAMGLEDDRDTYKAIQRLVHRNARRVGLDASVDFARQDPGKLAMVYKVARNMPGAYLTQERFPLDWAQADLVKQYMRNVRKHEVKNKRMPKRAERKRKQLENQDGPSRAPVAIGQGSDVEGTD</sequence>